<organism evidence="2 3">
    <name type="scientific">Candidatus Chryseobacterium massiliense</name>
    <dbReference type="NCBI Taxonomy" id="204089"/>
    <lineage>
        <taxon>Bacteria</taxon>
        <taxon>Pseudomonadati</taxon>
        <taxon>Bacteroidota</taxon>
        <taxon>Flavobacteriia</taxon>
        <taxon>Flavobacteriales</taxon>
        <taxon>Weeksellaceae</taxon>
        <taxon>Chryseobacterium group</taxon>
        <taxon>Chryseobacterium</taxon>
    </lineage>
</organism>
<sequence>MKKIIFSLFMLMGTFCFSQTVTKKYNSYSNRYDYFDSSSNLIGYEKYNSYSGRWEYYSLRSPQQSRQSYQYKDPEQLDISNLGNAATTLQNRYNDNRRRAQTVIDDIVYQIKSMNISDSRKSKILNAFNETVNMNIRRISNGEINWLYDVSNIIIKNTTE</sequence>
<accession>A0A3D9AGW5</accession>
<gene>
    <name evidence="2" type="ORF">DRF68_19855</name>
</gene>
<name>A0A3D9AGW5_9FLAO</name>
<dbReference type="EMBL" id="QNVU01000072">
    <property type="protein sequence ID" value="REC40634.1"/>
    <property type="molecule type" value="Genomic_DNA"/>
</dbReference>
<protein>
    <submittedName>
        <fullName evidence="2">Uncharacterized protein</fullName>
    </submittedName>
</protein>
<feature type="signal peptide" evidence="1">
    <location>
        <begin position="1"/>
        <end position="18"/>
    </location>
</feature>
<comment type="caution">
    <text evidence="2">The sequence shown here is derived from an EMBL/GenBank/DDBJ whole genome shotgun (WGS) entry which is preliminary data.</text>
</comment>
<reference evidence="2 3" key="1">
    <citation type="journal article" date="2004" name="Emerg. Infect. Dis.">
        <title>Amoebae-resisting bacteria isolated from human nasal swabs by amoebal coculture.</title>
        <authorList>
            <person name="Greub G."/>
            <person name="La Scola B."/>
            <person name="Raoult D."/>
        </authorList>
    </citation>
    <scope>NUCLEOTIDE SEQUENCE [LARGE SCALE GENOMIC DNA]</scope>
    <source>
        <strain evidence="2 3">CCUG 51329</strain>
    </source>
</reference>
<dbReference type="RefSeq" id="WP_116100065.1">
    <property type="nucleotide sequence ID" value="NZ_QNVU01000072.1"/>
</dbReference>
<proteinExistence type="predicted"/>
<keyword evidence="1" id="KW-0732">Signal</keyword>
<evidence type="ECO:0000256" key="1">
    <source>
        <dbReference type="SAM" id="SignalP"/>
    </source>
</evidence>
<dbReference type="AlphaFoldDB" id="A0A3D9AGW5"/>
<evidence type="ECO:0000313" key="3">
    <source>
        <dbReference type="Proteomes" id="UP000256924"/>
    </source>
</evidence>
<keyword evidence="3" id="KW-1185">Reference proteome</keyword>
<dbReference type="Proteomes" id="UP000256924">
    <property type="component" value="Unassembled WGS sequence"/>
</dbReference>
<feature type="chain" id="PRO_5017742213" evidence="1">
    <location>
        <begin position="19"/>
        <end position="160"/>
    </location>
</feature>
<evidence type="ECO:0000313" key="2">
    <source>
        <dbReference type="EMBL" id="REC40634.1"/>
    </source>
</evidence>